<organism evidence="2 3">
    <name type="scientific">Bacillus luti</name>
    <dbReference type="NCBI Taxonomy" id="2026191"/>
    <lineage>
        <taxon>Bacteria</taxon>
        <taxon>Bacillati</taxon>
        <taxon>Bacillota</taxon>
        <taxon>Bacilli</taxon>
        <taxon>Bacillales</taxon>
        <taxon>Bacillaceae</taxon>
        <taxon>Bacillus</taxon>
        <taxon>Bacillus cereus group</taxon>
    </lineage>
</organism>
<evidence type="ECO:0000256" key="1">
    <source>
        <dbReference type="SAM" id="MobiDB-lite"/>
    </source>
</evidence>
<feature type="region of interest" description="Disordered" evidence="1">
    <location>
        <begin position="35"/>
        <end position="59"/>
    </location>
</feature>
<protein>
    <submittedName>
        <fullName evidence="2">Uncharacterized protein</fullName>
    </submittedName>
</protein>
<comment type="caution">
    <text evidence="2">The sequence shown here is derived from an EMBL/GenBank/DDBJ whole genome shotgun (WGS) entry which is preliminary data.</text>
</comment>
<feature type="compositionally biased region" description="Polar residues" evidence="1">
    <location>
        <begin position="49"/>
        <end position="59"/>
    </location>
</feature>
<evidence type="ECO:0000313" key="3">
    <source>
        <dbReference type="Proteomes" id="UP000470409"/>
    </source>
</evidence>
<feature type="compositionally biased region" description="Basic and acidic residues" evidence="1">
    <location>
        <begin position="35"/>
        <end position="48"/>
    </location>
</feature>
<gene>
    <name evidence="2" type="ORF">F8163_07240</name>
</gene>
<accession>A0A7V7VCM9</accession>
<dbReference type="AlphaFoldDB" id="A0A7V7VCM9"/>
<dbReference type="EMBL" id="WBPG01000008">
    <property type="protein sequence ID" value="KAB2444971.1"/>
    <property type="molecule type" value="Genomic_DNA"/>
</dbReference>
<name>A0A7V7VCM9_9BACI</name>
<proteinExistence type="predicted"/>
<dbReference type="RefSeq" id="WP_151624971.1">
    <property type="nucleotide sequence ID" value="NZ_WBPG01000008.1"/>
</dbReference>
<dbReference type="Proteomes" id="UP000470409">
    <property type="component" value="Unassembled WGS sequence"/>
</dbReference>
<reference evidence="2 3" key="1">
    <citation type="submission" date="2019-10" db="EMBL/GenBank/DDBJ databases">
        <title>Bacillus from the desert of Cuatro Cinegas, Coahuila.</title>
        <authorList>
            <person name="Olmedo-Alvarez G."/>
            <person name="Saldana S."/>
            <person name="Barcelo D."/>
        </authorList>
    </citation>
    <scope>NUCLEOTIDE SEQUENCE [LARGE SCALE GENOMIC DNA]</scope>
    <source>
        <strain evidence="2 3">CH155b_5T</strain>
    </source>
</reference>
<evidence type="ECO:0000313" key="2">
    <source>
        <dbReference type="EMBL" id="KAB2444971.1"/>
    </source>
</evidence>
<sequence length="59" mass="6928">MERTILDNPPSEETALKMAEFFMKTSVPRILAARKAEQEKRRVNKNERSICSNKNYERA</sequence>